<proteinExistence type="predicted"/>
<gene>
    <name evidence="3" type="ORF">DWE98_17735</name>
</gene>
<organism evidence="3 4">
    <name type="scientific">Bosea caraganae</name>
    <dbReference type="NCBI Taxonomy" id="2763117"/>
    <lineage>
        <taxon>Bacteria</taxon>
        <taxon>Pseudomonadati</taxon>
        <taxon>Pseudomonadota</taxon>
        <taxon>Alphaproteobacteria</taxon>
        <taxon>Hyphomicrobiales</taxon>
        <taxon>Boseaceae</taxon>
        <taxon>Bosea</taxon>
    </lineage>
</organism>
<dbReference type="InterPro" id="IPR033186">
    <property type="entry name" value="HerA_C"/>
</dbReference>
<keyword evidence="4" id="KW-1185">Reference proteome</keyword>
<dbReference type="Gene3D" id="3.40.50.300">
    <property type="entry name" value="P-loop containing nucleotide triphosphate hydrolases"/>
    <property type="match status" value="2"/>
</dbReference>
<dbReference type="PANTHER" id="PTHR30121:SF6">
    <property type="entry name" value="SLR6007 PROTEIN"/>
    <property type="match status" value="1"/>
</dbReference>
<dbReference type="PANTHER" id="PTHR30121">
    <property type="entry name" value="UNCHARACTERIZED PROTEIN YJGR-RELATED"/>
    <property type="match status" value="1"/>
</dbReference>
<accession>A0A370L3J7</accession>
<dbReference type="InterPro" id="IPR051162">
    <property type="entry name" value="T4SS_component"/>
</dbReference>
<feature type="region of interest" description="Disordered" evidence="1">
    <location>
        <begin position="431"/>
        <end position="488"/>
    </location>
</feature>
<dbReference type="AlphaFoldDB" id="A0A370L3J7"/>
<name>A0A370L3J7_9HYPH</name>
<dbReference type="OrthoDB" id="9758751at2"/>
<sequence>MAQTVSLADDGTILIGKSWKEENLLLKLANRHGLITGATGTGKTVTLQVLAEGFARNGVPVFAADIKGDLSGIAAPGDSKPPFVARAKELGIKYEPDQFTTVFWDVFGEQGHPVRATISEMGPLLLSRLLDLNDTQEGVLNIAFRIADEQKLLLLDLKDLRAILAFIAENAQELTTKYGNVTAQSVGTIQRALLVLENQKGDLFFGEPALEISDLMRTDRDGRGIVNIMAADKLMSNPRLYATFLLWLLSELFEQLPEVGDLDKPKLVFFFDEAHLLFNGAPKVLLTAVEQVVRLIRSKGVGVYFVTQNPLDIPDTVLAQLGNRVQHALRAFTPRDQKAVRAAAETFRQNPKFSTEEAITQLAVGEALTSTLEGKGTPTIVERTQIAPPMAQVGPVSPQERAQCLTNSGFKGKYDTMIDRDSAYEELMKRKGLNGDGSPVEASTEGGDSGGGLMGTIGGWLEDAIGGGSGGARPKTGPGSRGGPLPQSMTEKIITSAARSAATSIGRQVGTAILRGVLGSMMGGKR</sequence>
<dbReference type="SUPFAM" id="SSF52540">
    <property type="entry name" value="P-loop containing nucleoside triphosphate hydrolases"/>
    <property type="match status" value="1"/>
</dbReference>
<dbReference type="Pfam" id="PF05872">
    <property type="entry name" value="HerA_C"/>
    <property type="match status" value="1"/>
</dbReference>
<feature type="domain" description="Helicase HerA-like C-terminal" evidence="2">
    <location>
        <begin position="20"/>
        <end position="526"/>
    </location>
</feature>
<comment type="caution">
    <text evidence="3">The sequence shown here is derived from an EMBL/GenBank/DDBJ whole genome shotgun (WGS) entry which is preliminary data.</text>
</comment>
<evidence type="ECO:0000313" key="4">
    <source>
        <dbReference type="Proteomes" id="UP000255207"/>
    </source>
</evidence>
<protein>
    <submittedName>
        <fullName evidence="3">DUF853 family protein</fullName>
    </submittedName>
</protein>
<reference evidence="4" key="1">
    <citation type="submission" date="2018-07" db="EMBL/GenBank/DDBJ databases">
        <authorList>
            <person name="Safronova V.I."/>
            <person name="Chirak E.R."/>
            <person name="Sazanova A.L."/>
        </authorList>
    </citation>
    <scope>NUCLEOTIDE SEQUENCE [LARGE SCALE GENOMIC DNA]</scope>
    <source>
        <strain evidence="4">RCAM04685</strain>
    </source>
</reference>
<dbReference type="RefSeq" id="WP_114830618.1">
    <property type="nucleotide sequence ID" value="NZ_QQTO01000012.1"/>
</dbReference>
<evidence type="ECO:0000259" key="2">
    <source>
        <dbReference type="Pfam" id="PF05872"/>
    </source>
</evidence>
<feature type="compositionally biased region" description="Gly residues" evidence="1">
    <location>
        <begin position="447"/>
        <end position="458"/>
    </location>
</feature>
<evidence type="ECO:0000313" key="3">
    <source>
        <dbReference type="EMBL" id="RDJ23007.1"/>
    </source>
</evidence>
<dbReference type="Proteomes" id="UP000255207">
    <property type="component" value="Unassembled WGS sequence"/>
</dbReference>
<dbReference type="InterPro" id="IPR027417">
    <property type="entry name" value="P-loop_NTPase"/>
</dbReference>
<evidence type="ECO:0000256" key="1">
    <source>
        <dbReference type="SAM" id="MobiDB-lite"/>
    </source>
</evidence>
<dbReference type="EMBL" id="QQTP01000009">
    <property type="protein sequence ID" value="RDJ23007.1"/>
    <property type="molecule type" value="Genomic_DNA"/>
</dbReference>